<dbReference type="RefSeq" id="XP_064730586.1">
    <property type="nucleotide sequence ID" value="XM_064873482.1"/>
</dbReference>
<sequence length="345" mass="39527">MGELLFKHVDPAKGFKRNKAPVIADSIWETVREEIEWLVKFGVHQNHILTVLRENHNLDATSRQLWVKLHAWGLTRPRSTRIFHGSMDTTMAAYDMAPPVAITGIARPTTLEATGMSLSAKREEIAPLVVYTLPTVQQNEKHAVGIENSEVARERIWKCTTCTEGLRDWSVSSRVHRLRAICTRDPGAPHRQLGTDTALKMWIWRYGQLLELTREWLSESESLTLHTLSWIYLLVYELAFSTAIASRYAGGRSILDTYDSRLHLEAAARLLTRLTHQMDEGADLSWFISVYKEFNHRLREYDKIEGKSATPEKFWREGPVLLFDDANPRVLKTRSLSCLLSMEDG</sequence>
<evidence type="ECO:0000313" key="2">
    <source>
        <dbReference type="EMBL" id="KAK5942496.1"/>
    </source>
</evidence>
<accession>A0ABR0RPG8</accession>
<name>A0ABR0RPG8_9EURO</name>
<feature type="domain" description="Clr5" evidence="1">
    <location>
        <begin position="26"/>
        <end position="75"/>
    </location>
</feature>
<proteinExistence type="predicted"/>
<evidence type="ECO:0000313" key="3">
    <source>
        <dbReference type="Proteomes" id="UP001334248"/>
    </source>
</evidence>
<keyword evidence="3" id="KW-1185">Reference proteome</keyword>
<comment type="caution">
    <text evidence="2">The sequence shown here is derived from an EMBL/GenBank/DDBJ whole genome shotgun (WGS) entry which is preliminary data.</text>
</comment>
<reference evidence="2 3" key="1">
    <citation type="journal article" date="2023" name="Res Sq">
        <title>Genomic and morphological characterization of Knufia obscura isolated from the Mars 2020 spacecraft assembly facility.</title>
        <authorList>
            <person name="Chander A.M."/>
            <person name="Teixeira M.M."/>
            <person name="Singh N.K."/>
            <person name="Williams M.P."/>
            <person name="Parker C.W."/>
            <person name="Leo P."/>
            <person name="Stajich J.E."/>
            <person name="Torok T."/>
            <person name="Tighe S."/>
            <person name="Mason C.E."/>
            <person name="Venkateswaran K."/>
        </authorList>
    </citation>
    <scope>NUCLEOTIDE SEQUENCE [LARGE SCALE GENOMIC DNA]</scope>
    <source>
        <strain evidence="2 3">CCFEE 5817</strain>
    </source>
</reference>
<organism evidence="2 3">
    <name type="scientific">Knufia obscura</name>
    <dbReference type="NCBI Taxonomy" id="1635080"/>
    <lineage>
        <taxon>Eukaryota</taxon>
        <taxon>Fungi</taxon>
        <taxon>Dikarya</taxon>
        <taxon>Ascomycota</taxon>
        <taxon>Pezizomycotina</taxon>
        <taxon>Eurotiomycetes</taxon>
        <taxon>Chaetothyriomycetidae</taxon>
        <taxon>Chaetothyriales</taxon>
        <taxon>Trichomeriaceae</taxon>
        <taxon>Knufia</taxon>
    </lineage>
</organism>
<protein>
    <recommendedName>
        <fullName evidence="1">Clr5 domain-containing protein</fullName>
    </recommendedName>
</protein>
<dbReference type="InterPro" id="IPR025676">
    <property type="entry name" value="Clr5_dom"/>
</dbReference>
<dbReference type="Pfam" id="PF14420">
    <property type="entry name" value="Clr5"/>
    <property type="match status" value="1"/>
</dbReference>
<gene>
    <name evidence="2" type="ORF">PMZ80_005061</name>
</gene>
<dbReference type="EMBL" id="JAVHJV010000005">
    <property type="protein sequence ID" value="KAK5942496.1"/>
    <property type="molecule type" value="Genomic_DNA"/>
</dbReference>
<evidence type="ECO:0000259" key="1">
    <source>
        <dbReference type="Pfam" id="PF14420"/>
    </source>
</evidence>
<dbReference type="GeneID" id="89998510"/>
<dbReference type="Proteomes" id="UP001334248">
    <property type="component" value="Unassembled WGS sequence"/>
</dbReference>